<dbReference type="GeneID" id="29672705"/>
<dbReference type="PROSITE" id="PS51257">
    <property type="entry name" value="PROKAR_LIPOPROTEIN"/>
    <property type="match status" value="1"/>
</dbReference>
<reference evidence="2 3" key="1">
    <citation type="submission" date="2008-02" db="EMBL/GenBank/DDBJ databases">
        <title>Genome sequence of Ureaplasma parvum serovar 3.</title>
        <authorList>
            <person name="Methe B.A."/>
            <person name="Glass J."/>
            <person name="Waites K."/>
            <person name="Shrivastava S."/>
        </authorList>
    </citation>
    <scope>NUCLEOTIDE SEQUENCE [LARGE SCALE GENOMIC DNA]</scope>
    <source>
        <strain evidence="3">ATCC 27815 / 27 / NCTC 11736</strain>
    </source>
</reference>
<feature type="signal peptide" evidence="1">
    <location>
        <begin position="1"/>
        <end position="31"/>
    </location>
</feature>
<gene>
    <name evidence="2" type="ordered locus">UPA3_0377</name>
</gene>
<evidence type="ECO:0000313" key="3">
    <source>
        <dbReference type="Proteomes" id="UP000002162"/>
    </source>
</evidence>
<sequence length="174" mass="20499">MKNKYFRKNKFWLLIPISFVSLGSITLVATACVKKNFYPNTFADDQIYITKNNEKTVKFRISRNDEENKKYFKDDLKWNTFINKLKKTYINVETVIPKENAKQNIKQQDLCMRALPVQVLSNNKYVDIYVKIPVLLANTKMLVVGDDLLKSFYFDTDNLIMNAKHFQPIPIKML</sequence>
<organism evidence="2 3">
    <name type="scientific">Ureaplasma parvum serovar 3 (strain ATCC 27815 / 27 / NCTC 11736)</name>
    <dbReference type="NCBI Taxonomy" id="505682"/>
    <lineage>
        <taxon>Bacteria</taxon>
        <taxon>Bacillati</taxon>
        <taxon>Mycoplasmatota</taxon>
        <taxon>Mycoplasmoidales</taxon>
        <taxon>Mycoplasmoidaceae</taxon>
        <taxon>Ureaplasma</taxon>
    </lineage>
</organism>
<dbReference type="HOGENOM" id="CLU_1539369_0_0_14"/>
<dbReference type="EMBL" id="CP000942">
    <property type="protein sequence ID" value="ACA33037.1"/>
    <property type="molecule type" value="Genomic_DNA"/>
</dbReference>
<evidence type="ECO:0000256" key="1">
    <source>
        <dbReference type="SAM" id="SignalP"/>
    </source>
</evidence>
<proteinExistence type="predicted"/>
<protein>
    <submittedName>
        <fullName evidence="2">Putative lipoprotein</fullName>
    </submittedName>
</protein>
<dbReference type="RefSeq" id="WP_006688461.1">
    <property type="nucleotide sequence ID" value="NC_010503.1"/>
</dbReference>
<name>A0A2C9DYP2_UREP2</name>
<accession>A0A2C9DYP2</accession>
<keyword evidence="1" id="KW-0732">Signal</keyword>
<dbReference type="KEGG" id="upa:UPA3_0377"/>
<keyword evidence="2" id="KW-0449">Lipoprotein</keyword>
<feature type="chain" id="PRO_5012925915" evidence="1">
    <location>
        <begin position="32"/>
        <end position="174"/>
    </location>
</feature>
<dbReference type="AlphaFoldDB" id="A0A2C9DYP2"/>
<dbReference type="Proteomes" id="UP000002162">
    <property type="component" value="Chromosome"/>
</dbReference>
<evidence type="ECO:0000313" key="2">
    <source>
        <dbReference type="EMBL" id="ACA33037.1"/>
    </source>
</evidence>